<proteinExistence type="predicted"/>
<dbReference type="InterPro" id="IPR029044">
    <property type="entry name" value="Nucleotide-diphossugar_trans"/>
</dbReference>
<dbReference type="AlphaFoldDB" id="A0ABD3R9Q7"/>
<comment type="caution">
    <text evidence="2">The sequence shown here is derived from an EMBL/GenBank/DDBJ whole genome shotgun (WGS) entry which is preliminary data.</text>
</comment>
<organism evidence="2 3">
    <name type="scientific">Cyclostephanos tholiformis</name>
    <dbReference type="NCBI Taxonomy" id="382380"/>
    <lineage>
        <taxon>Eukaryota</taxon>
        <taxon>Sar</taxon>
        <taxon>Stramenopiles</taxon>
        <taxon>Ochrophyta</taxon>
        <taxon>Bacillariophyta</taxon>
        <taxon>Coscinodiscophyceae</taxon>
        <taxon>Thalassiosirophycidae</taxon>
        <taxon>Stephanodiscales</taxon>
        <taxon>Stephanodiscaceae</taxon>
        <taxon>Cyclostephanos</taxon>
    </lineage>
</organism>
<evidence type="ECO:0000256" key="1">
    <source>
        <dbReference type="SAM" id="MobiDB-lite"/>
    </source>
</evidence>
<accession>A0ABD3R9Q7</accession>
<reference evidence="2 3" key="1">
    <citation type="submission" date="2024-10" db="EMBL/GenBank/DDBJ databases">
        <title>Updated reference genomes for cyclostephanoid diatoms.</title>
        <authorList>
            <person name="Roberts W.R."/>
            <person name="Alverson A.J."/>
        </authorList>
    </citation>
    <scope>NUCLEOTIDE SEQUENCE [LARGE SCALE GENOMIC DNA]</scope>
    <source>
        <strain evidence="2 3">AJA228-03</strain>
    </source>
</reference>
<keyword evidence="3" id="KW-1185">Reference proteome</keyword>
<gene>
    <name evidence="2" type="ORF">ACHAXA_009242</name>
</gene>
<evidence type="ECO:0000313" key="2">
    <source>
        <dbReference type="EMBL" id="KAL3809740.1"/>
    </source>
</evidence>
<name>A0ABD3R9Q7_9STRA</name>
<dbReference type="EMBL" id="JALLPB020000381">
    <property type="protein sequence ID" value="KAL3809740.1"/>
    <property type="molecule type" value="Genomic_DNA"/>
</dbReference>
<dbReference type="SUPFAM" id="SSF53448">
    <property type="entry name" value="Nucleotide-diphospho-sugar transferases"/>
    <property type="match status" value="1"/>
</dbReference>
<dbReference type="Proteomes" id="UP001530377">
    <property type="component" value="Unassembled WGS sequence"/>
</dbReference>
<sequence>MLASMNYLLILDVDDRTDLSRQQYGNDVPRYGIVRTKNKTRRRNHLRFHDPMKFLHMRNIGRTANALFDRAREKLSLSTRFGRRIDGGCGRGGVGGGGMAEGAGEDVADAGSGSSGLVAGPFSYGWKSMPRQVYGDFSTGLSDDGSTIEHPNDVSRHDGGGVGASTHGAVDGGLENERSSPRGTVAYVLAVTSCYGIIGGDVNVDDASYTNNRRPADEKSFRDFAMMLRANVHANSHRNPSSCSAYDYEMHAIVHPRAKKCRPTTSPGHPSSVENSMDDGGGEGTTDVDVYDGYVDRSVVLQNLGYKVSVRDPPITNSSDIVGSEYLRNYLSENVGGQVPDLIRLYAYELEGYDAVAFVDFDTLIIRPVDEVVNLIVDGRRGGRDGDGGGLGGYPEGGDPGREVGIGNEDVDDGNGIDAVFSWEHLPSLDNPEVRSTVINLSFFLIRPSRATFDRLLDLYKNAPFSEERGWGDRVGHGSFPGWMSTQGLLTYYYEEVANAAKVEMNRCSFGNTAEEYNSGNSVIYTAGIRVDCGQTGDGGYVDGSDLGQCRDCSKSKFEDVSVADLSYCRAPWECGAGVGVGEDNDDDSNESTEVEGATSAVSDFLLSSGLCRKYQSYWFSGRLQMEDVHPQLQQGDGTLCIDGRYQPMMLLSPTVEPEQR</sequence>
<evidence type="ECO:0000313" key="3">
    <source>
        <dbReference type="Proteomes" id="UP001530377"/>
    </source>
</evidence>
<protein>
    <submittedName>
        <fullName evidence="2">Uncharacterized protein</fullName>
    </submittedName>
</protein>
<feature type="region of interest" description="Disordered" evidence="1">
    <location>
        <begin position="259"/>
        <end position="283"/>
    </location>
</feature>
<feature type="compositionally biased region" description="Polar residues" evidence="1">
    <location>
        <begin position="263"/>
        <end position="275"/>
    </location>
</feature>
<dbReference type="Gene3D" id="3.90.550.10">
    <property type="entry name" value="Spore Coat Polysaccharide Biosynthesis Protein SpsA, Chain A"/>
    <property type="match status" value="1"/>
</dbReference>